<dbReference type="EMBL" id="LAOR01000167">
    <property type="protein sequence ID" value="KJW06096.1"/>
    <property type="molecule type" value="Genomic_DNA"/>
</dbReference>
<protein>
    <submittedName>
        <fullName evidence="1">Putative transposase</fullName>
    </submittedName>
</protein>
<dbReference type="PATRIC" id="fig|1441384.3.peg.766"/>
<reference evidence="1 2" key="1">
    <citation type="submission" date="2015-01" db="EMBL/GenBank/DDBJ databases">
        <title>Genome Sequencing of Rickettsiales.</title>
        <authorList>
            <person name="Daugherty S.C."/>
            <person name="Su Q."/>
            <person name="Abolude K."/>
            <person name="Beier-Sexton M."/>
            <person name="Carlyon J.A."/>
            <person name="Carter R."/>
            <person name="Day N.P."/>
            <person name="Dumler S.J."/>
            <person name="Dyachenko V."/>
            <person name="Godinez A."/>
            <person name="Kurtti T.J."/>
            <person name="Lichay M."/>
            <person name="Mullins K.E."/>
            <person name="Ott S."/>
            <person name="Pappas-Brown V."/>
            <person name="Paris D.H."/>
            <person name="Patel P."/>
            <person name="Richards A.L."/>
            <person name="Sadzewicz L."/>
            <person name="Sears K."/>
            <person name="Seidman D."/>
            <person name="Sengamalay N."/>
            <person name="Stenos J."/>
            <person name="Tallon L.J."/>
            <person name="Vincent G."/>
            <person name="Fraser C.M."/>
            <person name="Munderloh U."/>
            <person name="Dunning-Hotopp J.C."/>
        </authorList>
    </citation>
    <scope>NUCLEOTIDE SEQUENCE [LARGE SCALE GENOMIC DNA]</scope>
    <source>
        <strain evidence="1 2">UT144</strain>
    </source>
</reference>
<dbReference type="AlphaFoldDB" id="A0A0F3RJA1"/>
<comment type="caution">
    <text evidence="1">The sequence shown here is derived from an EMBL/GenBank/DDBJ whole genome shotgun (WGS) entry which is preliminary data.</text>
</comment>
<organism evidence="1 2">
    <name type="scientific">Orientia tsutsugamushi str. UT144</name>
    <dbReference type="NCBI Taxonomy" id="1441384"/>
    <lineage>
        <taxon>Bacteria</taxon>
        <taxon>Pseudomonadati</taxon>
        <taxon>Pseudomonadota</taxon>
        <taxon>Alphaproteobacteria</taxon>
        <taxon>Rickettsiales</taxon>
        <taxon>Rickettsiaceae</taxon>
        <taxon>Rickettsieae</taxon>
        <taxon>Orientia</taxon>
    </lineage>
</organism>
<evidence type="ECO:0000313" key="1">
    <source>
        <dbReference type="EMBL" id="KJW06096.1"/>
    </source>
</evidence>
<proteinExistence type="predicted"/>
<evidence type="ECO:0000313" key="2">
    <source>
        <dbReference type="Proteomes" id="UP000033580"/>
    </source>
</evidence>
<accession>A0A0F3RJA1</accession>
<gene>
    <name evidence="1" type="ORF">OTUT144_1865</name>
</gene>
<sequence length="47" mass="5573">MLLLLAVLMHYMKREETGIYYIDSTKLAICHNNVLPAIEFLTEFLNW</sequence>
<name>A0A0F3RJA1_ORITS</name>
<dbReference type="Proteomes" id="UP000033580">
    <property type="component" value="Unassembled WGS sequence"/>
</dbReference>